<protein>
    <submittedName>
        <fullName evidence="2">Uncharacterized protein</fullName>
    </submittedName>
</protein>
<organism evidence="2 3">
    <name type="scientific">candidate division WWE3 bacterium CG_4_10_14_0_2_um_filter_41_14</name>
    <dbReference type="NCBI Taxonomy" id="1975072"/>
    <lineage>
        <taxon>Bacteria</taxon>
        <taxon>Katanobacteria</taxon>
    </lineage>
</organism>
<gene>
    <name evidence="2" type="ORF">COY32_00380</name>
</gene>
<feature type="transmembrane region" description="Helical" evidence="1">
    <location>
        <begin position="16"/>
        <end position="39"/>
    </location>
</feature>
<keyword evidence="1" id="KW-0472">Membrane</keyword>
<keyword evidence="1" id="KW-1133">Transmembrane helix</keyword>
<keyword evidence="1" id="KW-0812">Transmembrane</keyword>
<dbReference type="AlphaFoldDB" id="A0A2M7TM22"/>
<reference evidence="3" key="1">
    <citation type="submission" date="2017-09" db="EMBL/GenBank/DDBJ databases">
        <title>Depth-based differentiation of microbial function through sediment-hosted aquifers and enrichment of novel symbionts in the deep terrestrial subsurface.</title>
        <authorList>
            <person name="Probst A.J."/>
            <person name="Ladd B."/>
            <person name="Jarett J.K."/>
            <person name="Geller-Mcgrath D.E."/>
            <person name="Sieber C.M.K."/>
            <person name="Emerson J.B."/>
            <person name="Anantharaman K."/>
            <person name="Thomas B.C."/>
            <person name="Malmstrom R."/>
            <person name="Stieglmeier M."/>
            <person name="Klingl A."/>
            <person name="Woyke T."/>
            <person name="Ryan C.M."/>
            <person name="Banfield J.F."/>
        </authorList>
    </citation>
    <scope>NUCLEOTIDE SEQUENCE [LARGE SCALE GENOMIC DNA]</scope>
</reference>
<evidence type="ECO:0000313" key="2">
    <source>
        <dbReference type="EMBL" id="PIZ48225.1"/>
    </source>
</evidence>
<dbReference type="Proteomes" id="UP000228920">
    <property type="component" value="Unassembled WGS sequence"/>
</dbReference>
<dbReference type="EMBL" id="PFNL01000006">
    <property type="protein sequence ID" value="PIZ48225.1"/>
    <property type="molecule type" value="Genomic_DNA"/>
</dbReference>
<evidence type="ECO:0000256" key="1">
    <source>
        <dbReference type="SAM" id="Phobius"/>
    </source>
</evidence>
<name>A0A2M7TM22_UNCKA</name>
<comment type="caution">
    <text evidence="2">The sequence shown here is derived from an EMBL/GenBank/DDBJ whole genome shotgun (WGS) entry which is preliminary data.</text>
</comment>
<sequence length="115" mass="12654">MSRDSELSTVYHPKTAIVIVSVIALCIIIVTVIILASYISNPSHPRIGQINLPILSNYHPLEIPTPILKTPTPTVGLNPTIAPEKLEELISELQKLNAPQEVLDEVRAANRQTEE</sequence>
<evidence type="ECO:0000313" key="3">
    <source>
        <dbReference type="Proteomes" id="UP000228920"/>
    </source>
</evidence>
<proteinExistence type="predicted"/>
<accession>A0A2M7TM22</accession>